<feature type="region of interest" description="Disordered" evidence="1">
    <location>
        <begin position="204"/>
        <end position="243"/>
    </location>
</feature>
<sequence length="243" mass="25277">MDDRRTAEGLDNALLAAVREGRASTDNLRRLVAAEAQCHQAEMTAYGVMLTRFPGRPAATLYVTLSQLVNGARPKLTACAEELGMDPDNLWLRPRDRRTFAFAGALSWIALNGSQAATALALHTDMAVYFPQCEQLVRDIGSSKIEAPDSFLDYYASGGSQELLDLAADVVADGLSQGDDPEAAAFMADLLWRSIDDLWRAAAGDAEDEGASAGGGDEGVSAGTGGGAEPSAGAANGPAGPDG</sequence>
<organism evidence="2 3">
    <name type="scientific">Streptomyces iconiensis</name>
    <dbReference type="NCBI Taxonomy" id="1384038"/>
    <lineage>
        <taxon>Bacteria</taxon>
        <taxon>Bacillati</taxon>
        <taxon>Actinomycetota</taxon>
        <taxon>Actinomycetes</taxon>
        <taxon>Kitasatosporales</taxon>
        <taxon>Streptomycetaceae</taxon>
        <taxon>Streptomyces</taxon>
    </lineage>
</organism>
<feature type="compositionally biased region" description="Low complexity" evidence="1">
    <location>
        <begin position="229"/>
        <end position="243"/>
    </location>
</feature>
<evidence type="ECO:0000256" key="1">
    <source>
        <dbReference type="SAM" id="MobiDB-lite"/>
    </source>
</evidence>
<feature type="compositionally biased region" description="Gly residues" evidence="1">
    <location>
        <begin position="212"/>
        <end position="228"/>
    </location>
</feature>
<dbReference type="InterPro" id="IPR016084">
    <property type="entry name" value="Haem_Oase-like_multi-hlx"/>
</dbReference>
<protein>
    <submittedName>
        <fullName evidence="2">Uncharacterized protein</fullName>
    </submittedName>
</protein>
<reference evidence="2 3" key="1">
    <citation type="submission" date="2023-05" db="EMBL/GenBank/DDBJ databases">
        <title>Streptantibioticus silvisoli sp. nov., acidotolerant actinomycetes 1 from pine litter.</title>
        <authorList>
            <person name="Swiecimska M."/>
            <person name="Golinska P."/>
            <person name="Sangal V."/>
            <person name="Wachnowicz B."/>
            <person name="Goodfellow M."/>
        </authorList>
    </citation>
    <scope>NUCLEOTIDE SEQUENCE [LARGE SCALE GENOMIC DNA]</scope>
    <source>
        <strain evidence="2 3">DSM 42109</strain>
    </source>
</reference>
<dbReference type="Proteomes" id="UP001214441">
    <property type="component" value="Unassembled WGS sequence"/>
</dbReference>
<dbReference type="EMBL" id="JANCPR020000031">
    <property type="protein sequence ID" value="MDJ1135662.1"/>
    <property type="molecule type" value="Genomic_DNA"/>
</dbReference>
<accession>A0ABT7A2T5</accession>
<proteinExistence type="predicted"/>
<comment type="caution">
    <text evidence="2">The sequence shown here is derived from an EMBL/GenBank/DDBJ whole genome shotgun (WGS) entry which is preliminary data.</text>
</comment>
<evidence type="ECO:0000313" key="3">
    <source>
        <dbReference type="Proteomes" id="UP001214441"/>
    </source>
</evidence>
<gene>
    <name evidence="2" type="ORF">NMN56_027655</name>
</gene>
<evidence type="ECO:0000313" key="2">
    <source>
        <dbReference type="EMBL" id="MDJ1135662.1"/>
    </source>
</evidence>
<dbReference type="RefSeq" id="WP_274046349.1">
    <property type="nucleotide sequence ID" value="NZ_JANCPR020000031.1"/>
</dbReference>
<keyword evidence="3" id="KW-1185">Reference proteome</keyword>
<dbReference type="SUPFAM" id="SSF48613">
    <property type="entry name" value="Heme oxygenase-like"/>
    <property type="match status" value="1"/>
</dbReference>
<name>A0ABT7A2T5_9ACTN</name>